<evidence type="ECO:0000256" key="2">
    <source>
        <dbReference type="ARBA" id="ARBA00022729"/>
    </source>
</evidence>
<evidence type="ECO:0000313" key="7">
    <source>
        <dbReference type="Proteomes" id="UP000694251"/>
    </source>
</evidence>
<dbReference type="AlphaFoldDB" id="A0A8T2CEJ3"/>
<feature type="domain" description="Embryo surrounding factor 1 brassicaceae" evidence="4">
    <location>
        <begin position="356"/>
        <end position="409"/>
    </location>
</feature>
<protein>
    <recommendedName>
        <fullName evidence="8">Protein POOR HOMOLOGOUS SYNAPSIS 1</fullName>
    </recommendedName>
</protein>
<dbReference type="OrthoDB" id="1864854at2759"/>
<dbReference type="SMR" id="A0A8T2CEJ3"/>
<evidence type="ECO:0000256" key="3">
    <source>
        <dbReference type="ARBA" id="ARBA00023157"/>
    </source>
</evidence>
<evidence type="ECO:0008006" key="8">
    <source>
        <dbReference type="Google" id="ProtNLM"/>
    </source>
</evidence>
<keyword evidence="7" id="KW-1185">Reference proteome</keyword>
<organism evidence="6 7">
    <name type="scientific">Arabidopsis suecica</name>
    <name type="common">Swedish thale-cress</name>
    <name type="synonym">Cardaminopsis suecica</name>
    <dbReference type="NCBI Taxonomy" id="45249"/>
    <lineage>
        <taxon>Eukaryota</taxon>
        <taxon>Viridiplantae</taxon>
        <taxon>Streptophyta</taxon>
        <taxon>Embryophyta</taxon>
        <taxon>Tracheophyta</taxon>
        <taxon>Spermatophyta</taxon>
        <taxon>Magnoliopsida</taxon>
        <taxon>eudicotyledons</taxon>
        <taxon>Gunneridae</taxon>
        <taxon>Pentapetalae</taxon>
        <taxon>rosids</taxon>
        <taxon>malvids</taxon>
        <taxon>Brassicales</taxon>
        <taxon>Brassicaceae</taxon>
        <taxon>Camelineae</taxon>
        <taxon>Arabidopsis</taxon>
    </lineage>
</organism>
<dbReference type="InterPro" id="IPR057619">
    <property type="entry name" value="PH_PHS1"/>
</dbReference>
<accession>A0A8T2CEJ3</accession>
<dbReference type="Proteomes" id="UP000694251">
    <property type="component" value="Chromosome 6"/>
</dbReference>
<gene>
    <name evidence="6" type="ORF">ISN44_As06g010210</name>
</gene>
<dbReference type="Pfam" id="PF25349">
    <property type="entry name" value="PH_PHS1"/>
    <property type="match status" value="1"/>
</dbReference>
<comment type="caution">
    <text evidence="6">The sequence shown here is derived from an EMBL/GenBank/DDBJ whole genome shotgun (WGS) entry which is preliminary data.</text>
</comment>
<keyword evidence="2" id="KW-0732">Signal</keyword>
<name>A0A8T2CEJ3_ARASU</name>
<proteinExistence type="inferred from homology"/>
<dbReference type="GO" id="GO:0010098">
    <property type="term" value="P:suspensor development"/>
    <property type="evidence" value="ECO:0007669"/>
    <property type="project" value="InterPro"/>
</dbReference>
<dbReference type="InterPro" id="IPR041608">
    <property type="entry name" value="ESF1_brassicaceae"/>
</dbReference>
<feature type="domain" description="Poor homologous synapsis 1 PH" evidence="5">
    <location>
        <begin position="22"/>
        <end position="163"/>
    </location>
</feature>
<evidence type="ECO:0000259" key="4">
    <source>
        <dbReference type="Pfam" id="PF18209"/>
    </source>
</evidence>
<keyword evidence="3" id="KW-1015">Disulfide bond</keyword>
<dbReference type="Pfam" id="PF18209">
    <property type="entry name" value="ESF1"/>
    <property type="match status" value="1"/>
</dbReference>
<evidence type="ECO:0000313" key="6">
    <source>
        <dbReference type="EMBL" id="KAG7596582.1"/>
    </source>
</evidence>
<comment type="similarity">
    <text evidence="1">Belongs to the MEG family.</text>
</comment>
<sequence length="410" mass="46555">MAGSLTASNRRRNAEDSSEIYRWTIGFARFVHYPSSPSPHPVLKPLGKREQYHSPHGTWLSASSSTVSLHIVDELNRSDVILSVKLGQKVLEEHYISKLNFTWPQMSCVSGFPSRGSRAIFVTYMDSANQIQKFALRFSTCDAALEFVEALKEKIKGLKEASTQNQKNKTRCDVSFQSDYNPSDAIIPRATQKEPNMVRPLNSYVPEMLPRIVYEAQYQKSETRSEVSFQSDYNPSIEIFPRATEEEPNMVRFFDSSVPEVLPRPEYEAGQALYPSQSTLNQIPSLPPSFTTLLSGCFPDSTLDAGQTTVKQNPDLKSQILKYMEDSSFQDMLQKVERIIDEIGDRCVGSTIGRSSKIYIPLCFHNNCIHPFKDDCWCCLAAGTKKDWCWLEKDFPDAKELCMKTCTRKI</sequence>
<reference evidence="6 7" key="1">
    <citation type="submission" date="2020-12" db="EMBL/GenBank/DDBJ databases">
        <title>Concerted genomic and epigenomic changes stabilize Arabidopsis allopolyploids.</title>
        <authorList>
            <person name="Chen Z."/>
        </authorList>
    </citation>
    <scope>NUCLEOTIDE SEQUENCE [LARGE SCALE GENOMIC DNA]</scope>
    <source>
        <strain evidence="6">As9502</strain>
        <tissue evidence="6">Leaf</tissue>
    </source>
</reference>
<evidence type="ECO:0000256" key="1">
    <source>
        <dbReference type="ARBA" id="ARBA00010149"/>
    </source>
</evidence>
<evidence type="ECO:0000259" key="5">
    <source>
        <dbReference type="Pfam" id="PF25349"/>
    </source>
</evidence>
<dbReference type="EMBL" id="JAEFBJ010000006">
    <property type="protein sequence ID" value="KAG7596582.1"/>
    <property type="molecule type" value="Genomic_DNA"/>
</dbReference>